<keyword evidence="2" id="KW-1185">Reference proteome</keyword>
<organism evidence="1 2">
    <name type="scientific">Actinocorallia libanotica</name>
    <dbReference type="NCBI Taxonomy" id="46162"/>
    <lineage>
        <taxon>Bacteria</taxon>
        <taxon>Bacillati</taxon>
        <taxon>Actinomycetota</taxon>
        <taxon>Actinomycetes</taxon>
        <taxon>Streptosporangiales</taxon>
        <taxon>Thermomonosporaceae</taxon>
        <taxon>Actinocorallia</taxon>
    </lineage>
</organism>
<dbReference type="InterPro" id="IPR009241">
    <property type="entry name" value="HigB-like"/>
</dbReference>
<protein>
    <recommendedName>
        <fullName evidence="3">Phage derived Gp49-like protein DUF891</fullName>
    </recommendedName>
</protein>
<accession>A0ABP4BAB1</accession>
<comment type="caution">
    <text evidence="1">The sequence shown here is derived from an EMBL/GenBank/DDBJ whole genome shotgun (WGS) entry which is preliminary data.</text>
</comment>
<dbReference type="EMBL" id="BAAAHH010000008">
    <property type="protein sequence ID" value="GAA0948289.1"/>
    <property type="molecule type" value="Genomic_DNA"/>
</dbReference>
<dbReference type="Proteomes" id="UP001500665">
    <property type="component" value="Unassembled WGS sequence"/>
</dbReference>
<sequence length="94" mass="10956">MVDVHVGNLAEQSHLLRMPLARPLREGVQELRFTLPPRQVRITYYFAGDTRIVLLTTFCKTRQNERDQVNRAIEVKRICEQSHQPAAHDFSRKG</sequence>
<reference evidence="2" key="1">
    <citation type="journal article" date="2019" name="Int. J. Syst. Evol. Microbiol.">
        <title>The Global Catalogue of Microorganisms (GCM) 10K type strain sequencing project: providing services to taxonomists for standard genome sequencing and annotation.</title>
        <authorList>
            <consortium name="The Broad Institute Genomics Platform"/>
            <consortium name="The Broad Institute Genome Sequencing Center for Infectious Disease"/>
            <person name="Wu L."/>
            <person name="Ma J."/>
        </authorList>
    </citation>
    <scope>NUCLEOTIDE SEQUENCE [LARGE SCALE GENOMIC DNA]</scope>
    <source>
        <strain evidence="2">JCM 10696</strain>
    </source>
</reference>
<evidence type="ECO:0000313" key="1">
    <source>
        <dbReference type="EMBL" id="GAA0948289.1"/>
    </source>
</evidence>
<evidence type="ECO:0008006" key="3">
    <source>
        <dbReference type="Google" id="ProtNLM"/>
    </source>
</evidence>
<dbReference type="Pfam" id="PF05973">
    <property type="entry name" value="Gp49"/>
    <property type="match status" value="1"/>
</dbReference>
<name>A0ABP4BAB1_9ACTN</name>
<proteinExistence type="predicted"/>
<gene>
    <name evidence="1" type="ORF">GCM10009550_24490</name>
</gene>
<evidence type="ECO:0000313" key="2">
    <source>
        <dbReference type="Proteomes" id="UP001500665"/>
    </source>
</evidence>